<dbReference type="GO" id="GO:0006749">
    <property type="term" value="P:glutathione metabolic process"/>
    <property type="evidence" value="ECO:0007669"/>
    <property type="project" value="InterPro"/>
</dbReference>
<dbReference type="InterPro" id="IPR051682">
    <property type="entry name" value="Mito_Persulfide_Diox"/>
</dbReference>
<dbReference type="PATRIC" id="fig|52.7.peg.2454"/>
<dbReference type="GO" id="GO:0070813">
    <property type="term" value="P:hydrogen sulfide metabolic process"/>
    <property type="evidence" value="ECO:0007669"/>
    <property type="project" value="TreeGrafter"/>
</dbReference>
<dbReference type="RefSeq" id="WP_063796255.1">
    <property type="nucleotide sequence ID" value="NZ_CP012159.1"/>
</dbReference>
<dbReference type="Pfam" id="PF00581">
    <property type="entry name" value="Rhodanese"/>
    <property type="match status" value="1"/>
</dbReference>
<dbReference type="InterPro" id="IPR036873">
    <property type="entry name" value="Rhodanese-like_dom_sf"/>
</dbReference>
<evidence type="ECO:0000259" key="2">
    <source>
        <dbReference type="PROSITE" id="PS50206"/>
    </source>
</evidence>
<dbReference type="STRING" id="52.CMC5_022750"/>
<dbReference type="InterPro" id="IPR001763">
    <property type="entry name" value="Rhodanese-like_dom"/>
</dbReference>
<dbReference type="Gene3D" id="3.40.250.10">
    <property type="entry name" value="Rhodanese-like domain"/>
    <property type="match status" value="1"/>
</dbReference>
<dbReference type="KEGG" id="ccro:CMC5_022750"/>
<gene>
    <name evidence="3" type="ORF">CMC5_022750</name>
</gene>
<dbReference type="AlphaFoldDB" id="A0A0K1EC47"/>
<proteinExistence type="predicted"/>
<evidence type="ECO:0000313" key="4">
    <source>
        <dbReference type="Proteomes" id="UP000067626"/>
    </source>
</evidence>
<dbReference type="PANTHER" id="PTHR43084:SF1">
    <property type="entry name" value="PERSULFIDE DIOXYGENASE ETHE1, MITOCHONDRIAL"/>
    <property type="match status" value="1"/>
</dbReference>
<dbReference type="SUPFAM" id="SSF56281">
    <property type="entry name" value="Metallo-hydrolase/oxidoreductase"/>
    <property type="match status" value="1"/>
</dbReference>
<dbReference type="GO" id="GO:0046872">
    <property type="term" value="F:metal ion binding"/>
    <property type="evidence" value="ECO:0007669"/>
    <property type="project" value="UniProtKB-KW"/>
</dbReference>
<evidence type="ECO:0000256" key="1">
    <source>
        <dbReference type="ARBA" id="ARBA00022723"/>
    </source>
</evidence>
<dbReference type="SMART" id="SM00450">
    <property type="entry name" value="RHOD"/>
    <property type="match status" value="1"/>
</dbReference>
<dbReference type="SUPFAM" id="SSF52821">
    <property type="entry name" value="Rhodanese/Cell cycle control phosphatase"/>
    <property type="match status" value="1"/>
</dbReference>
<dbReference type="CDD" id="cd07724">
    <property type="entry name" value="POD-like_MBL-fold"/>
    <property type="match status" value="1"/>
</dbReference>
<name>A0A0K1EC47_CHOCO</name>
<dbReference type="PROSITE" id="PS50206">
    <property type="entry name" value="RHODANESE_3"/>
    <property type="match status" value="1"/>
</dbReference>
<dbReference type="EMBL" id="CP012159">
    <property type="protein sequence ID" value="AKT38133.1"/>
    <property type="molecule type" value="Genomic_DNA"/>
</dbReference>
<dbReference type="InterPro" id="IPR044528">
    <property type="entry name" value="POD-like_MBL-fold"/>
</dbReference>
<reference evidence="3 4" key="1">
    <citation type="submission" date="2015-07" db="EMBL/GenBank/DDBJ databases">
        <title>Genome analysis of myxobacterium Chondromyces crocatus Cm c5 reveals a high potential for natural compound synthesis and the genetic basis for the loss of fruiting body formation.</title>
        <authorList>
            <person name="Zaburannyi N."/>
            <person name="Bunk B."/>
            <person name="Maier J."/>
            <person name="Overmann J."/>
            <person name="Mueller R."/>
        </authorList>
    </citation>
    <scope>NUCLEOTIDE SEQUENCE [LARGE SCALE GENOMIC DNA]</scope>
    <source>
        <strain evidence="3 4">Cm c5</strain>
    </source>
</reference>
<dbReference type="OrthoDB" id="9784009at2"/>
<dbReference type="Proteomes" id="UP000067626">
    <property type="component" value="Chromosome"/>
</dbReference>
<dbReference type="Gene3D" id="3.60.15.10">
    <property type="entry name" value="Ribonuclease Z/Hydroxyacylglutathione hydrolase-like"/>
    <property type="match status" value="1"/>
</dbReference>
<dbReference type="GO" id="GO:0050313">
    <property type="term" value="F:sulfur dioxygenase activity"/>
    <property type="evidence" value="ECO:0007669"/>
    <property type="project" value="InterPro"/>
</dbReference>
<protein>
    <recommendedName>
        <fullName evidence="2">Rhodanese domain-containing protein</fullName>
    </recommendedName>
</protein>
<feature type="domain" description="Rhodanese" evidence="2">
    <location>
        <begin position="329"/>
        <end position="419"/>
    </location>
</feature>
<dbReference type="PANTHER" id="PTHR43084">
    <property type="entry name" value="PERSULFIDE DIOXYGENASE ETHE1"/>
    <property type="match status" value="1"/>
</dbReference>
<keyword evidence="1" id="KW-0479">Metal-binding</keyword>
<accession>A0A0K1EC47</accession>
<dbReference type="InterPro" id="IPR036866">
    <property type="entry name" value="RibonucZ/Hydroxyglut_hydro"/>
</dbReference>
<dbReference type="CDD" id="cd00158">
    <property type="entry name" value="RHOD"/>
    <property type="match status" value="1"/>
</dbReference>
<sequence length="424" mass="46832">MKIEPFFDPATSTLTYVVYDPESRDAVVIDPVLDYDPLASATTTMSLEIVSSFLQTKGLRLHDVLETHAHADHLSGSQYLKRRFQAKVGIGMRIREVQKIFRDVFDLPPSFPVDGSQFDRLFEDGEKVVAGTLAFEVIATPGHTPACVTYRFGDAIFTGDALFIEDYGTGRCDFPSGSADALFTSVHDRLYALPDTTRVFVGHDYQPNGRPLRYETTIGASKKRNVQLCASTPREAFVKLRTQRDATLAPPRLLYPSVQVNVDAGMLPKPRANGRRYLSIPLDARPTTDDDDETTDTEGRGDAMTTLYESAQPNPAGFRDVLPAQVFKHGEEIRLVDVREPSEFTGELGHIARAELVPLATVIAAAERWRKEDELVLICRSGRRSEQAATALTAAGFRRTMNLAGGMLAWNEARLPVEYGSASA</sequence>
<organism evidence="3 4">
    <name type="scientific">Chondromyces crocatus</name>
    <dbReference type="NCBI Taxonomy" id="52"/>
    <lineage>
        <taxon>Bacteria</taxon>
        <taxon>Pseudomonadati</taxon>
        <taxon>Myxococcota</taxon>
        <taxon>Polyangia</taxon>
        <taxon>Polyangiales</taxon>
        <taxon>Polyangiaceae</taxon>
        <taxon>Chondromyces</taxon>
    </lineage>
</organism>
<dbReference type="SMART" id="SM00849">
    <property type="entry name" value="Lactamase_B"/>
    <property type="match status" value="1"/>
</dbReference>
<keyword evidence="4" id="KW-1185">Reference proteome</keyword>
<dbReference type="Pfam" id="PF00753">
    <property type="entry name" value="Lactamase_B"/>
    <property type="match status" value="1"/>
</dbReference>
<evidence type="ECO:0000313" key="3">
    <source>
        <dbReference type="EMBL" id="AKT38133.1"/>
    </source>
</evidence>
<dbReference type="InterPro" id="IPR001279">
    <property type="entry name" value="Metallo-B-lactamas"/>
</dbReference>